<dbReference type="GO" id="GO:0005829">
    <property type="term" value="C:cytosol"/>
    <property type="evidence" value="ECO:0007669"/>
    <property type="project" value="TreeGrafter"/>
</dbReference>
<dbReference type="InterPro" id="IPR011006">
    <property type="entry name" value="CheY-like_superfamily"/>
</dbReference>
<reference evidence="10 11" key="1">
    <citation type="submission" date="2019-01" db="EMBL/GenBank/DDBJ databases">
        <title>Draft genome sequences of the type strains of six Macrococcus species.</title>
        <authorList>
            <person name="Mazhar S."/>
            <person name="Altermann E."/>
            <person name="Hill C."/>
            <person name="Mcauliffe O."/>
        </authorList>
    </citation>
    <scope>NUCLEOTIDE SEQUENCE [LARGE SCALE GENOMIC DNA]</scope>
    <source>
        <strain evidence="10 11">CCM4815</strain>
    </source>
</reference>
<evidence type="ECO:0000256" key="5">
    <source>
        <dbReference type="ARBA" id="ARBA00023163"/>
    </source>
</evidence>
<protein>
    <submittedName>
        <fullName evidence="10">Response regulator transcription factor</fullName>
    </submittedName>
</protein>
<evidence type="ECO:0000256" key="6">
    <source>
        <dbReference type="PROSITE-ProRule" id="PRU00169"/>
    </source>
</evidence>
<keyword evidence="3" id="KW-0805">Transcription regulation</keyword>
<accession>A0A4R6BTZ2</accession>
<dbReference type="InterPro" id="IPR001867">
    <property type="entry name" value="OmpR/PhoB-type_DNA-bd"/>
</dbReference>
<feature type="domain" description="OmpR/PhoB-type" evidence="9">
    <location>
        <begin position="119"/>
        <end position="219"/>
    </location>
</feature>
<evidence type="ECO:0000256" key="1">
    <source>
        <dbReference type="ARBA" id="ARBA00022553"/>
    </source>
</evidence>
<dbReference type="InterPro" id="IPR036388">
    <property type="entry name" value="WH-like_DNA-bd_sf"/>
</dbReference>
<dbReference type="PROSITE" id="PS51755">
    <property type="entry name" value="OMPR_PHOB"/>
    <property type="match status" value="1"/>
</dbReference>
<keyword evidence="11" id="KW-1185">Reference proteome</keyword>
<keyword evidence="5" id="KW-0804">Transcription</keyword>
<evidence type="ECO:0000256" key="7">
    <source>
        <dbReference type="PROSITE-ProRule" id="PRU01091"/>
    </source>
</evidence>
<dbReference type="InterPro" id="IPR001789">
    <property type="entry name" value="Sig_transdc_resp-reg_receiver"/>
</dbReference>
<keyword evidence="1 6" id="KW-0597">Phosphoprotein</keyword>
<dbReference type="AlphaFoldDB" id="A0A4R6BTZ2"/>
<dbReference type="SUPFAM" id="SSF52172">
    <property type="entry name" value="CheY-like"/>
    <property type="match status" value="1"/>
</dbReference>
<evidence type="ECO:0000313" key="10">
    <source>
        <dbReference type="EMBL" id="TDM10551.1"/>
    </source>
</evidence>
<evidence type="ECO:0000259" key="8">
    <source>
        <dbReference type="PROSITE" id="PS50110"/>
    </source>
</evidence>
<dbReference type="GO" id="GO:0006355">
    <property type="term" value="P:regulation of DNA-templated transcription"/>
    <property type="evidence" value="ECO:0007669"/>
    <property type="project" value="InterPro"/>
</dbReference>
<feature type="modified residue" description="4-aspartylphosphate" evidence="6">
    <location>
        <position position="53"/>
    </location>
</feature>
<dbReference type="CDD" id="cd17574">
    <property type="entry name" value="REC_OmpR"/>
    <property type="match status" value="1"/>
</dbReference>
<dbReference type="GO" id="GO:0000976">
    <property type="term" value="F:transcription cis-regulatory region binding"/>
    <property type="evidence" value="ECO:0007669"/>
    <property type="project" value="TreeGrafter"/>
</dbReference>
<dbReference type="Gene3D" id="6.10.250.690">
    <property type="match status" value="1"/>
</dbReference>
<evidence type="ECO:0000256" key="3">
    <source>
        <dbReference type="ARBA" id="ARBA00023015"/>
    </source>
</evidence>
<dbReference type="PANTHER" id="PTHR48111:SF52">
    <property type="entry name" value="TRANSCRIPTIONAL REGULATORY PROTEIN YVRH"/>
    <property type="match status" value="1"/>
</dbReference>
<feature type="DNA-binding region" description="OmpR/PhoB-type" evidence="7">
    <location>
        <begin position="119"/>
        <end position="219"/>
    </location>
</feature>
<dbReference type="GO" id="GO:0032993">
    <property type="term" value="C:protein-DNA complex"/>
    <property type="evidence" value="ECO:0007669"/>
    <property type="project" value="TreeGrafter"/>
</dbReference>
<name>A0A4R6BTZ2_9STAP</name>
<dbReference type="SMART" id="SM00448">
    <property type="entry name" value="REC"/>
    <property type="match status" value="1"/>
</dbReference>
<dbReference type="PANTHER" id="PTHR48111">
    <property type="entry name" value="REGULATOR OF RPOS"/>
    <property type="match status" value="1"/>
</dbReference>
<dbReference type="Gene3D" id="1.10.10.10">
    <property type="entry name" value="Winged helix-like DNA-binding domain superfamily/Winged helix DNA-binding domain"/>
    <property type="match status" value="1"/>
</dbReference>
<feature type="domain" description="Response regulatory" evidence="8">
    <location>
        <begin position="4"/>
        <end position="117"/>
    </location>
</feature>
<dbReference type="Pfam" id="PF00072">
    <property type="entry name" value="Response_reg"/>
    <property type="match status" value="1"/>
</dbReference>
<proteinExistence type="predicted"/>
<organism evidence="10 11">
    <name type="scientific">Macrococcus lamae</name>
    <dbReference type="NCBI Taxonomy" id="198484"/>
    <lineage>
        <taxon>Bacteria</taxon>
        <taxon>Bacillati</taxon>
        <taxon>Bacillota</taxon>
        <taxon>Bacilli</taxon>
        <taxon>Bacillales</taxon>
        <taxon>Staphylococcaceae</taxon>
        <taxon>Macrococcus</taxon>
    </lineage>
</organism>
<dbReference type="Pfam" id="PF00486">
    <property type="entry name" value="Trans_reg_C"/>
    <property type="match status" value="1"/>
</dbReference>
<evidence type="ECO:0000259" key="9">
    <source>
        <dbReference type="PROSITE" id="PS51755"/>
    </source>
</evidence>
<dbReference type="EMBL" id="SCWB01000010">
    <property type="protein sequence ID" value="TDM10551.1"/>
    <property type="molecule type" value="Genomic_DNA"/>
</dbReference>
<gene>
    <name evidence="10" type="ORF">ERX29_06805</name>
</gene>
<dbReference type="OrthoDB" id="9790442at2"/>
<evidence type="ECO:0000256" key="2">
    <source>
        <dbReference type="ARBA" id="ARBA00023012"/>
    </source>
</evidence>
<dbReference type="Gene3D" id="3.40.50.2300">
    <property type="match status" value="1"/>
</dbReference>
<evidence type="ECO:0000256" key="4">
    <source>
        <dbReference type="ARBA" id="ARBA00023125"/>
    </source>
</evidence>
<dbReference type="PROSITE" id="PS50110">
    <property type="entry name" value="RESPONSE_REGULATORY"/>
    <property type="match status" value="1"/>
</dbReference>
<dbReference type="GO" id="GO:0000156">
    <property type="term" value="F:phosphorelay response regulator activity"/>
    <property type="evidence" value="ECO:0007669"/>
    <property type="project" value="TreeGrafter"/>
</dbReference>
<dbReference type="SMART" id="SM00862">
    <property type="entry name" value="Trans_reg_C"/>
    <property type="match status" value="1"/>
</dbReference>
<sequence length="223" mass="25826">MMTSVLIVEDEIEIAEMIRFILLKEGFSPVNIATCYSDAESQLRIHHDTYILDINLPDGSGYMLAEKIRTFSKAPILYVSANVTDEDKLKGFATGADDYITKPFNPLILAARVKANAERYVRDYRNVAFFFDEQKAELIIKGETYHLSGKQYLLMQFLYENQNRVLTKEEIYEAVWENRFIDDNTVMVHIRKLREKLEDNPSVPKRLLTVRSVGYILKVGIEE</sequence>
<dbReference type="Proteomes" id="UP000294802">
    <property type="component" value="Unassembled WGS sequence"/>
</dbReference>
<evidence type="ECO:0000313" key="11">
    <source>
        <dbReference type="Proteomes" id="UP000294802"/>
    </source>
</evidence>
<keyword evidence="2" id="KW-0902">Two-component regulatory system</keyword>
<dbReference type="CDD" id="cd00383">
    <property type="entry name" value="trans_reg_C"/>
    <property type="match status" value="1"/>
</dbReference>
<dbReference type="InterPro" id="IPR039420">
    <property type="entry name" value="WalR-like"/>
</dbReference>
<comment type="caution">
    <text evidence="10">The sequence shown here is derived from an EMBL/GenBank/DDBJ whole genome shotgun (WGS) entry which is preliminary data.</text>
</comment>
<keyword evidence="4 7" id="KW-0238">DNA-binding</keyword>